<dbReference type="InterPro" id="IPR036890">
    <property type="entry name" value="HATPase_C_sf"/>
</dbReference>
<evidence type="ECO:0000256" key="4">
    <source>
        <dbReference type="ARBA" id="ARBA00022553"/>
    </source>
</evidence>
<evidence type="ECO:0000256" key="9">
    <source>
        <dbReference type="ARBA" id="ARBA00023012"/>
    </source>
</evidence>
<evidence type="ECO:0000256" key="10">
    <source>
        <dbReference type="ARBA" id="ARBA00035305"/>
    </source>
</evidence>
<feature type="compositionally biased region" description="Low complexity" evidence="11">
    <location>
        <begin position="557"/>
        <end position="574"/>
    </location>
</feature>
<name>A0ABP6T2T1_9ACTN</name>
<feature type="transmembrane region" description="Helical" evidence="12">
    <location>
        <begin position="51"/>
        <end position="71"/>
    </location>
</feature>
<evidence type="ECO:0000256" key="2">
    <source>
        <dbReference type="ARBA" id="ARBA00004236"/>
    </source>
</evidence>
<dbReference type="SMART" id="SM00304">
    <property type="entry name" value="HAMP"/>
    <property type="match status" value="1"/>
</dbReference>
<dbReference type="SMART" id="SM00387">
    <property type="entry name" value="HATPase_c"/>
    <property type="match status" value="1"/>
</dbReference>
<keyword evidence="9" id="KW-0902">Two-component regulatory system</keyword>
<dbReference type="InterPro" id="IPR004358">
    <property type="entry name" value="Sig_transdc_His_kin-like_C"/>
</dbReference>
<evidence type="ECO:0000313" key="16">
    <source>
        <dbReference type="Proteomes" id="UP001501676"/>
    </source>
</evidence>
<evidence type="ECO:0000256" key="3">
    <source>
        <dbReference type="ARBA" id="ARBA00012438"/>
    </source>
</evidence>
<dbReference type="InterPro" id="IPR003660">
    <property type="entry name" value="HAMP_dom"/>
</dbReference>
<proteinExistence type="predicted"/>
<evidence type="ECO:0000313" key="15">
    <source>
        <dbReference type="EMBL" id="GAA3391577.1"/>
    </source>
</evidence>
<keyword evidence="8 12" id="KW-1133">Transmembrane helix</keyword>
<dbReference type="InterPro" id="IPR036097">
    <property type="entry name" value="HisK_dim/P_sf"/>
</dbReference>
<dbReference type="Gene3D" id="1.10.287.130">
    <property type="match status" value="1"/>
</dbReference>
<comment type="catalytic activity">
    <reaction evidence="1">
        <text>ATP + protein L-histidine = ADP + protein N-phospho-L-histidine.</text>
        <dbReference type="EC" id="2.7.13.3"/>
    </reaction>
</comment>
<dbReference type="Gene3D" id="3.30.565.10">
    <property type="entry name" value="Histidine kinase-like ATPase, C-terminal domain"/>
    <property type="match status" value="1"/>
</dbReference>
<evidence type="ECO:0000259" key="14">
    <source>
        <dbReference type="PROSITE" id="PS50885"/>
    </source>
</evidence>
<evidence type="ECO:0000256" key="6">
    <source>
        <dbReference type="ARBA" id="ARBA00022692"/>
    </source>
</evidence>
<dbReference type="PANTHER" id="PTHR43711:SF1">
    <property type="entry name" value="HISTIDINE KINASE 1"/>
    <property type="match status" value="1"/>
</dbReference>
<evidence type="ECO:0000256" key="5">
    <source>
        <dbReference type="ARBA" id="ARBA00022679"/>
    </source>
</evidence>
<comment type="caution">
    <text evidence="15">The sequence shown here is derived from an EMBL/GenBank/DDBJ whole genome shotgun (WGS) entry which is preliminary data.</text>
</comment>
<dbReference type="Gene3D" id="6.10.340.10">
    <property type="match status" value="1"/>
</dbReference>
<dbReference type="PROSITE" id="PS50885">
    <property type="entry name" value="HAMP"/>
    <property type="match status" value="1"/>
</dbReference>
<evidence type="ECO:0000256" key="12">
    <source>
        <dbReference type="SAM" id="Phobius"/>
    </source>
</evidence>
<gene>
    <name evidence="15" type="primary">mtrB</name>
    <name evidence="15" type="ORF">GCM10020369_50070</name>
</gene>
<organism evidence="15 16">
    <name type="scientific">Cryptosporangium minutisporangium</name>
    <dbReference type="NCBI Taxonomy" id="113569"/>
    <lineage>
        <taxon>Bacteria</taxon>
        <taxon>Bacillati</taxon>
        <taxon>Actinomycetota</taxon>
        <taxon>Actinomycetes</taxon>
        <taxon>Cryptosporangiales</taxon>
        <taxon>Cryptosporangiaceae</taxon>
        <taxon>Cryptosporangium</taxon>
    </lineage>
</organism>
<evidence type="ECO:0000256" key="1">
    <source>
        <dbReference type="ARBA" id="ARBA00000085"/>
    </source>
</evidence>
<dbReference type="SMART" id="SM00388">
    <property type="entry name" value="HisKA"/>
    <property type="match status" value="1"/>
</dbReference>
<dbReference type="NCBIfam" id="NF040691">
    <property type="entry name" value="MtrAB_MtrB"/>
    <property type="match status" value="1"/>
</dbReference>
<dbReference type="InterPro" id="IPR003594">
    <property type="entry name" value="HATPase_dom"/>
</dbReference>
<dbReference type="InterPro" id="IPR005467">
    <property type="entry name" value="His_kinase_dom"/>
</dbReference>
<evidence type="ECO:0000259" key="13">
    <source>
        <dbReference type="PROSITE" id="PS50109"/>
    </source>
</evidence>
<dbReference type="EC" id="2.7.13.3" evidence="3"/>
<keyword evidence="4" id="KW-0597">Phosphoprotein</keyword>
<dbReference type="PRINTS" id="PR00344">
    <property type="entry name" value="BCTRLSENSOR"/>
</dbReference>
<keyword evidence="16" id="KW-1185">Reference proteome</keyword>
<dbReference type="CDD" id="cd00082">
    <property type="entry name" value="HisKA"/>
    <property type="match status" value="1"/>
</dbReference>
<reference evidence="16" key="1">
    <citation type="journal article" date="2019" name="Int. J. Syst. Evol. Microbiol.">
        <title>The Global Catalogue of Microorganisms (GCM) 10K type strain sequencing project: providing services to taxonomists for standard genome sequencing and annotation.</title>
        <authorList>
            <consortium name="The Broad Institute Genomics Platform"/>
            <consortium name="The Broad Institute Genome Sequencing Center for Infectious Disease"/>
            <person name="Wu L."/>
            <person name="Ma J."/>
        </authorList>
    </citation>
    <scope>NUCLEOTIDE SEQUENCE [LARGE SCALE GENOMIC DNA]</scope>
    <source>
        <strain evidence="16">JCM 9458</strain>
    </source>
</reference>
<dbReference type="SUPFAM" id="SSF47384">
    <property type="entry name" value="Homodimeric domain of signal transducing histidine kinase"/>
    <property type="match status" value="1"/>
</dbReference>
<dbReference type="Pfam" id="PF02518">
    <property type="entry name" value="HATPase_c"/>
    <property type="match status" value="1"/>
</dbReference>
<dbReference type="Pfam" id="PF00672">
    <property type="entry name" value="HAMP"/>
    <property type="match status" value="1"/>
</dbReference>
<protein>
    <recommendedName>
        <fullName evidence="10">Sensor histidine kinase MtrB</fullName>
        <ecNumber evidence="3">2.7.13.3</ecNumber>
    </recommendedName>
</protein>
<comment type="subcellular location">
    <subcellularLocation>
        <location evidence="2">Cell membrane</location>
    </subcellularLocation>
</comment>
<dbReference type="SUPFAM" id="SSF158472">
    <property type="entry name" value="HAMP domain-like"/>
    <property type="match status" value="1"/>
</dbReference>
<feature type="domain" description="Histidine kinase" evidence="13">
    <location>
        <begin position="314"/>
        <end position="531"/>
    </location>
</feature>
<dbReference type="SUPFAM" id="SSF55874">
    <property type="entry name" value="ATPase domain of HSP90 chaperone/DNA topoisomerase II/histidine kinase"/>
    <property type="match status" value="1"/>
</dbReference>
<evidence type="ECO:0000256" key="7">
    <source>
        <dbReference type="ARBA" id="ARBA00022777"/>
    </source>
</evidence>
<dbReference type="CDD" id="cd06225">
    <property type="entry name" value="HAMP"/>
    <property type="match status" value="1"/>
</dbReference>
<keyword evidence="7 15" id="KW-0418">Kinase</keyword>
<feature type="compositionally biased region" description="Low complexity" evidence="11">
    <location>
        <begin position="583"/>
        <end position="602"/>
    </location>
</feature>
<dbReference type="Proteomes" id="UP001501676">
    <property type="component" value="Unassembled WGS sequence"/>
</dbReference>
<keyword evidence="12" id="KW-0472">Membrane</keyword>
<feature type="region of interest" description="Disordered" evidence="11">
    <location>
        <begin position="556"/>
        <end position="611"/>
    </location>
</feature>
<dbReference type="PANTHER" id="PTHR43711">
    <property type="entry name" value="TWO-COMPONENT HISTIDINE KINASE"/>
    <property type="match status" value="1"/>
</dbReference>
<dbReference type="InterPro" id="IPR003661">
    <property type="entry name" value="HisK_dim/P_dom"/>
</dbReference>
<dbReference type="Pfam" id="PF00512">
    <property type="entry name" value="HisKA"/>
    <property type="match status" value="1"/>
</dbReference>
<keyword evidence="5" id="KW-0808">Transferase</keyword>
<evidence type="ECO:0000256" key="8">
    <source>
        <dbReference type="ARBA" id="ARBA00022989"/>
    </source>
</evidence>
<sequence>MVPGTAVAAGESMAAAQPGRFRRGYGRTLRAARWLASRVLARWRRSLQLRVVTSTLLASSIMTVALGLFVVHRVTDGLVAAEKEQGLAQLASGADYLGGQLSELNGPDDPELDRALRLAAGNLSVRAARSADFAIAVQQTDNARLPQKYVPSYDLEAVRPPAELTRLIASGKQRGYQFTRTSIDEQPERPFLVVAAPVDTDAGRFDLYYFFPLDDQVATVGLVQNSLTAIGALLLLLLAAIAAIVARQVVTPVRVAARTAERLSAGLLEERMVVRGEDELARLAHSFNQMAANLQRQIVQLENLSRLQQRFTADVSHELRTPLTTVRMAADVIHAAADTFPPELARSTELLSNEVDRFESLLNDLLEISRYDSGAAVLEPEDTDVRTLVTRTVDGLTQLAERTGSALEVRMPDEPVVAEVDPRRVERILRNLIGNAIEHGEGRPVRITLANDADVLAITVRDYGVGLRPGEAQAVFDRFWRADPSRARQTGGTGLGLSISREDARLHDGWLQVWGWPGLGAQFRLALPLRRGVRLTAAPLPLAPADAGSRYPRAIEAARPSSASSVSSGSTDAPPHSEETPEEVAAAEPAAETAAEPTAAESTDAEVSRRA</sequence>
<dbReference type="InterPro" id="IPR050736">
    <property type="entry name" value="Sensor_HK_Regulatory"/>
</dbReference>
<dbReference type="PROSITE" id="PS50109">
    <property type="entry name" value="HIS_KIN"/>
    <property type="match status" value="1"/>
</dbReference>
<dbReference type="InterPro" id="IPR047669">
    <property type="entry name" value="MtrAB_MtrB"/>
</dbReference>
<dbReference type="GO" id="GO:0016301">
    <property type="term" value="F:kinase activity"/>
    <property type="evidence" value="ECO:0007669"/>
    <property type="project" value="UniProtKB-KW"/>
</dbReference>
<feature type="domain" description="HAMP" evidence="14">
    <location>
        <begin position="247"/>
        <end position="299"/>
    </location>
</feature>
<feature type="transmembrane region" description="Helical" evidence="12">
    <location>
        <begin position="227"/>
        <end position="246"/>
    </location>
</feature>
<keyword evidence="6 12" id="KW-0812">Transmembrane</keyword>
<dbReference type="EMBL" id="BAAAYN010000033">
    <property type="protein sequence ID" value="GAA3391577.1"/>
    <property type="molecule type" value="Genomic_DNA"/>
</dbReference>
<dbReference type="CDD" id="cd00075">
    <property type="entry name" value="HATPase"/>
    <property type="match status" value="1"/>
</dbReference>
<accession>A0ABP6T2T1</accession>
<evidence type="ECO:0000256" key="11">
    <source>
        <dbReference type="SAM" id="MobiDB-lite"/>
    </source>
</evidence>